<organism evidence="2 3">
    <name type="scientific">Daphnia pulex</name>
    <name type="common">Water flea</name>
    <dbReference type="NCBI Taxonomy" id="6669"/>
    <lineage>
        <taxon>Eukaryota</taxon>
        <taxon>Metazoa</taxon>
        <taxon>Ecdysozoa</taxon>
        <taxon>Arthropoda</taxon>
        <taxon>Crustacea</taxon>
        <taxon>Branchiopoda</taxon>
        <taxon>Diplostraca</taxon>
        <taxon>Cladocera</taxon>
        <taxon>Anomopoda</taxon>
        <taxon>Daphniidae</taxon>
        <taxon>Daphnia</taxon>
    </lineage>
</organism>
<protein>
    <submittedName>
        <fullName evidence="2">Uncharacterized protein</fullName>
    </submittedName>
</protein>
<dbReference type="OrthoDB" id="10544995at2759"/>
<dbReference type="KEGG" id="dpx:DAPPUDRAFT_325115"/>
<dbReference type="InParanoid" id="E9H3S0"/>
<evidence type="ECO:0000313" key="2">
    <source>
        <dbReference type="EMBL" id="EFX73567.1"/>
    </source>
</evidence>
<feature type="region of interest" description="Disordered" evidence="1">
    <location>
        <begin position="118"/>
        <end position="153"/>
    </location>
</feature>
<gene>
    <name evidence="2" type="ORF">DAPPUDRAFT_325115</name>
</gene>
<dbReference type="AlphaFoldDB" id="E9H3S0"/>
<evidence type="ECO:0000256" key="1">
    <source>
        <dbReference type="SAM" id="MobiDB-lite"/>
    </source>
</evidence>
<feature type="region of interest" description="Disordered" evidence="1">
    <location>
        <begin position="72"/>
        <end position="102"/>
    </location>
</feature>
<reference evidence="2 3" key="1">
    <citation type="journal article" date="2011" name="Science">
        <title>The ecoresponsive genome of Daphnia pulex.</title>
        <authorList>
            <person name="Colbourne J.K."/>
            <person name="Pfrender M.E."/>
            <person name="Gilbert D."/>
            <person name="Thomas W.K."/>
            <person name="Tucker A."/>
            <person name="Oakley T.H."/>
            <person name="Tokishita S."/>
            <person name="Aerts A."/>
            <person name="Arnold G.J."/>
            <person name="Basu M.K."/>
            <person name="Bauer D.J."/>
            <person name="Caceres C.E."/>
            <person name="Carmel L."/>
            <person name="Casola C."/>
            <person name="Choi J.H."/>
            <person name="Detter J.C."/>
            <person name="Dong Q."/>
            <person name="Dusheyko S."/>
            <person name="Eads B.D."/>
            <person name="Frohlich T."/>
            <person name="Geiler-Samerotte K.A."/>
            <person name="Gerlach D."/>
            <person name="Hatcher P."/>
            <person name="Jogdeo S."/>
            <person name="Krijgsveld J."/>
            <person name="Kriventseva E.V."/>
            <person name="Kultz D."/>
            <person name="Laforsch C."/>
            <person name="Lindquist E."/>
            <person name="Lopez J."/>
            <person name="Manak J.R."/>
            <person name="Muller J."/>
            <person name="Pangilinan J."/>
            <person name="Patwardhan R.P."/>
            <person name="Pitluck S."/>
            <person name="Pritham E.J."/>
            <person name="Rechtsteiner A."/>
            <person name="Rho M."/>
            <person name="Rogozin I.B."/>
            <person name="Sakarya O."/>
            <person name="Salamov A."/>
            <person name="Schaack S."/>
            <person name="Shapiro H."/>
            <person name="Shiga Y."/>
            <person name="Skalitzky C."/>
            <person name="Smith Z."/>
            <person name="Souvorov A."/>
            <person name="Sung W."/>
            <person name="Tang Z."/>
            <person name="Tsuchiya D."/>
            <person name="Tu H."/>
            <person name="Vos H."/>
            <person name="Wang M."/>
            <person name="Wolf Y.I."/>
            <person name="Yamagata H."/>
            <person name="Yamada T."/>
            <person name="Ye Y."/>
            <person name="Shaw J.R."/>
            <person name="Andrews J."/>
            <person name="Crease T.J."/>
            <person name="Tang H."/>
            <person name="Lucas S.M."/>
            <person name="Robertson H.M."/>
            <person name="Bork P."/>
            <person name="Koonin E.V."/>
            <person name="Zdobnov E.M."/>
            <person name="Grigoriev I.V."/>
            <person name="Lynch M."/>
            <person name="Boore J.L."/>
        </authorList>
    </citation>
    <scope>NUCLEOTIDE SEQUENCE [LARGE SCALE GENOMIC DNA]</scope>
</reference>
<feature type="compositionally biased region" description="Gly residues" evidence="1">
    <location>
        <begin position="178"/>
        <end position="192"/>
    </location>
</feature>
<dbReference type="HOGENOM" id="CLU_1379406_0_0_1"/>
<dbReference type="Proteomes" id="UP000000305">
    <property type="component" value="Unassembled WGS sequence"/>
</dbReference>
<dbReference type="EMBL" id="GL732589">
    <property type="protein sequence ID" value="EFX73567.1"/>
    <property type="molecule type" value="Genomic_DNA"/>
</dbReference>
<accession>E9H3S0</accession>
<feature type="region of interest" description="Disordered" evidence="1">
    <location>
        <begin position="168"/>
        <end position="198"/>
    </location>
</feature>
<evidence type="ECO:0000313" key="3">
    <source>
        <dbReference type="Proteomes" id="UP000000305"/>
    </source>
</evidence>
<sequence>MVKWFGSDCIILLAVTTLLVSFPSLLASPLWNKINQRPISKMQWHKRIANQIDDCCTSKPKYKQIAYLDNNDNNKAMSNRRDESSVVLIRQENTYPQSEQVDDQISETLEEDWYEYASQDDDTPGTNDNEQQENDQEGNLYDGYGDNDDGTAGNIFSVQVLSQGFDNNNNQQQQEETGYGGSEDFGGYGGFENGNQFV</sequence>
<keyword evidence="3" id="KW-1185">Reference proteome</keyword>
<name>E9H3S0_DAPPU</name>
<proteinExistence type="predicted"/>